<dbReference type="SUPFAM" id="SSF140453">
    <property type="entry name" value="EsxAB dimer-like"/>
    <property type="match status" value="1"/>
</dbReference>
<name>F8A7V1_CELGA</name>
<dbReference type="HOGENOM" id="CLU_100569_0_0_11"/>
<sequence>MSTPADALVPPTPSAPIPDFVDMGLHFPDLVSPSYWLMWVIEQVSGVNPMDWVTEHFAGDWEAMSKAATALEHLAVFHERYAAEVTSARGTFEAGWTGNAANAASRYFEGLETAVAAQAEPLRDIAKEVDNVAQGMKSFQDMLVGLLQTLVDYAIAAAISAAAAAASSWTVVGGIVGGGATAFSIAQAARTWMQVIQVHGYAITAVDGLVGLAAGYLGSIHGFSTHPLPAGAYDNPRVP</sequence>
<dbReference type="RefSeq" id="WP_013885151.1">
    <property type="nucleotide sequence ID" value="NC_015671.1"/>
</dbReference>
<gene>
    <name evidence="1" type="ordered locus">Celgi_3143</name>
</gene>
<keyword evidence="2" id="KW-1185">Reference proteome</keyword>
<reference evidence="2" key="1">
    <citation type="submission" date="2011-04" db="EMBL/GenBank/DDBJ databases">
        <title>Complete sequence of Cellvibrio gilvus ATCC 13127.</title>
        <authorList>
            <person name="Lucas S."/>
            <person name="Han J."/>
            <person name="Lapidus A."/>
            <person name="Cheng J.-F."/>
            <person name="Goodwin L."/>
            <person name="Pitluck S."/>
            <person name="Peters L."/>
            <person name="Munk A."/>
            <person name="Detter J.C."/>
            <person name="Han C."/>
            <person name="Tapia R."/>
            <person name="Land M."/>
            <person name="Hauser L."/>
            <person name="Kyrpides N."/>
            <person name="Ivanova N."/>
            <person name="Ovchinnikova G."/>
            <person name="Pagani I."/>
            <person name="Mead D."/>
            <person name="Brumm P."/>
            <person name="Woyke T."/>
        </authorList>
    </citation>
    <scope>NUCLEOTIDE SEQUENCE [LARGE SCALE GENOMIC DNA]</scope>
    <source>
        <strain evidence="2">ATCC 13127 / NRRL B-14078</strain>
    </source>
</reference>
<dbReference type="AlphaFoldDB" id="F8A7V1"/>
<protein>
    <recommendedName>
        <fullName evidence="3">WXG100 family type VII secretion target</fullName>
    </recommendedName>
</protein>
<dbReference type="Gene3D" id="1.10.287.1060">
    <property type="entry name" value="ESAT-6-like"/>
    <property type="match status" value="1"/>
</dbReference>
<dbReference type="EMBL" id="CP002665">
    <property type="protein sequence ID" value="AEI13634.1"/>
    <property type="molecule type" value="Genomic_DNA"/>
</dbReference>
<dbReference type="OrthoDB" id="3692598at2"/>
<proteinExistence type="predicted"/>
<dbReference type="eggNOG" id="ENOG5033D73">
    <property type="taxonomic scope" value="Bacteria"/>
</dbReference>
<dbReference type="KEGG" id="cga:Celgi_3143"/>
<dbReference type="STRING" id="593907.Celgi_3143"/>
<evidence type="ECO:0000313" key="2">
    <source>
        <dbReference type="Proteomes" id="UP000000485"/>
    </source>
</evidence>
<accession>F8A7V1</accession>
<dbReference type="InterPro" id="IPR036689">
    <property type="entry name" value="ESAT-6-like_sf"/>
</dbReference>
<evidence type="ECO:0000313" key="1">
    <source>
        <dbReference type="EMBL" id="AEI13634.1"/>
    </source>
</evidence>
<organism evidence="1 2">
    <name type="scientific">Cellulomonas gilvus (strain ATCC 13127 / NRRL B-14078)</name>
    <name type="common">Cellvibrio gilvus</name>
    <dbReference type="NCBI Taxonomy" id="593907"/>
    <lineage>
        <taxon>Bacteria</taxon>
        <taxon>Bacillati</taxon>
        <taxon>Actinomycetota</taxon>
        <taxon>Actinomycetes</taxon>
        <taxon>Micrococcales</taxon>
        <taxon>Cellulomonadaceae</taxon>
        <taxon>Cellulomonas</taxon>
    </lineage>
</organism>
<evidence type="ECO:0008006" key="3">
    <source>
        <dbReference type="Google" id="ProtNLM"/>
    </source>
</evidence>
<dbReference type="Proteomes" id="UP000000485">
    <property type="component" value="Chromosome"/>
</dbReference>